<evidence type="ECO:0000256" key="1">
    <source>
        <dbReference type="SAM" id="Phobius"/>
    </source>
</evidence>
<keyword evidence="1" id="KW-1133">Transmembrane helix</keyword>
<dbReference type="EMBL" id="KV426010">
    <property type="protein sequence ID" value="KZV92356.1"/>
    <property type="molecule type" value="Genomic_DNA"/>
</dbReference>
<accession>A0A165HRE3</accession>
<keyword evidence="1" id="KW-0472">Membrane</keyword>
<organism evidence="2 3">
    <name type="scientific">Exidia glandulosa HHB12029</name>
    <dbReference type="NCBI Taxonomy" id="1314781"/>
    <lineage>
        <taxon>Eukaryota</taxon>
        <taxon>Fungi</taxon>
        <taxon>Dikarya</taxon>
        <taxon>Basidiomycota</taxon>
        <taxon>Agaricomycotina</taxon>
        <taxon>Agaricomycetes</taxon>
        <taxon>Auriculariales</taxon>
        <taxon>Exidiaceae</taxon>
        <taxon>Exidia</taxon>
    </lineage>
</organism>
<proteinExistence type="predicted"/>
<evidence type="ECO:0000313" key="3">
    <source>
        <dbReference type="Proteomes" id="UP000077266"/>
    </source>
</evidence>
<name>A0A165HRE3_EXIGL</name>
<dbReference type="AlphaFoldDB" id="A0A165HRE3"/>
<protein>
    <submittedName>
        <fullName evidence="2">Uncharacterized protein</fullName>
    </submittedName>
</protein>
<feature type="transmembrane region" description="Helical" evidence="1">
    <location>
        <begin position="32"/>
        <end position="50"/>
    </location>
</feature>
<keyword evidence="1" id="KW-0812">Transmembrane</keyword>
<gene>
    <name evidence="2" type="ORF">EXIGLDRAFT_718445</name>
</gene>
<keyword evidence="3" id="KW-1185">Reference proteome</keyword>
<evidence type="ECO:0000313" key="2">
    <source>
        <dbReference type="EMBL" id="KZV92356.1"/>
    </source>
</evidence>
<reference evidence="2 3" key="1">
    <citation type="journal article" date="2016" name="Mol. Biol. Evol.">
        <title>Comparative Genomics of Early-Diverging Mushroom-Forming Fungi Provides Insights into the Origins of Lignocellulose Decay Capabilities.</title>
        <authorList>
            <person name="Nagy L.G."/>
            <person name="Riley R."/>
            <person name="Tritt A."/>
            <person name="Adam C."/>
            <person name="Daum C."/>
            <person name="Floudas D."/>
            <person name="Sun H."/>
            <person name="Yadav J.S."/>
            <person name="Pangilinan J."/>
            <person name="Larsson K.H."/>
            <person name="Matsuura K."/>
            <person name="Barry K."/>
            <person name="Labutti K."/>
            <person name="Kuo R."/>
            <person name="Ohm R.A."/>
            <person name="Bhattacharya S.S."/>
            <person name="Shirouzu T."/>
            <person name="Yoshinaga Y."/>
            <person name="Martin F.M."/>
            <person name="Grigoriev I.V."/>
            <person name="Hibbett D.S."/>
        </authorList>
    </citation>
    <scope>NUCLEOTIDE SEQUENCE [LARGE SCALE GENOMIC DNA]</scope>
    <source>
        <strain evidence="2 3">HHB12029</strain>
    </source>
</reference>
<dbReference type="Proteomes" id="UP000077266">
    <property type="component" value="Unassembled WGS sequence"/>
</dbReference>
<dbReference type="InParanoid" id="A0A165HRE3"/>
<sequence>MNFTTAQPAGPVCHHSDSLAHAAPPEHNSLRLFALFAVVLLATVIACTLYPDRCLRRLSHSHLDAVTGVDPRAPVPPRLGGVYWKDRFQDQRHTCQGRPFQQSWKKRASQELKKRSSFPRRWWTDGVSHCRWEGILPRMISLSVQDTC</sequence>